<dbReference type="Proteomes" id="UP000314251">
    <property type="component" value="Unassembled WGS sequence"/>
</dbReference>
<evidence type="ECO:0000256" key="3">
    <source>
        <dbReference type="ARBA" id="ARBA00023125"/>
    </source>
</evidence>
<evidence type="ECO:0000256" key="2">
    <source>
        <dbReference type="ARBA" id="ARBA00022908"/>
    </source>
</evidence>
<evidence type="ECO:0000256" key="6">
    <source>
        <dbReference type="SAM" id="MobiDB-lite"/>
    </source>
</evidence>
<dbReference type="InterPro" id="IPR002104">
    <property type="entry name" value="Integrase_catalytic"/>
</dbReference>
<dbReference type="PROSITE" id="PS51900">
    <property type="entry name" value="CB"/>
    <property type="match status" value="1"/>
</dbReference>
<dbReference type="GO" id="GO:0015074">
    <property type="term" value="P:DNA integration"/>
    <property type="evidence" value="ECO:0007669"/>
    <property type="project" value="UniProtKB-KW"/>
</dbReference>
<dbReference type="Gene3D" id="1.10.150.130">
    <property type="match status" value="1"/>
</dbReference>
<dbReference type="PROSITE" id="PS51898">
    <property type="entry name" value="TYR_RECOMBINASE"/>
    <property type="match status" value="1"/>
</dbReference>
<dbReference type="RefSeq" id="WP_139672480.1">
    <property type="nucleotide sequence ID" value="NZ_VDLY02000017.1"/>
</dbReference>
<evidence type="ECO:0000259" key="8">
    <source>
        <dbReference type="PROSITE" id="PS51900"/>
    </source>
</evidence>
<dbReference type="InterPro" id="IPR011010">
    <property type="entry name" value="DNA_brk_join_enz"/>
</dbReference>
<dbReference type="InterPro" id="IPR013762">
    <property type="entry name" value="Integrase-like_cat_sf"/>
</dbReference>
<dbReference type="Pfam" id="PF14659">
    <property type="entry name" value="Phage_int_SAM_3"/>
    <property type="match status" value="1"/>
</dbReference>
<dbReference type="PANTHER" id="PTHR30349:SF64">
    <property type="entry name" value="PROPHAGE INTEGRASE INTD-RELATED"/>
    <property type="match status" value="1"/>
</dbReference>
<gene>
    <name evidence="9" type="ORF">FH607_024190</name>
</gene>
<sequence>MGNKKGSRRNFGAVRQYRSGRWTASYRDQDGEERRSPQTFATKTDAEVWLAQVRADLTRGDWRDPDAGKVNFGTYAAQWVEERDLAATTEELYRRLLRLHLLPIFGALDLDQITPPRVRSWRAELLKATGATTVAKSYRLLKAVLETAADDELIRRNPCRIRGAGKESAAERPIATVAQVDALADVMGPRWRLMVYIAAYGPARPEELAEMRRRDVDVEVPGVWVRRAAPELTTGRRVVGDTKSEAGKRFIVLPGFLAKELRRHLDWYAEKDPNGLLFVGERGKPFRRSTFGRKWRRARDKVRMPEGFRFYDLRHTGHTLATRSGAKLWDTMVRAGQSSEKAALIYQHSDRERQREVAAGIDAHVRVMRNKINPSGAGALISSNTTKAHVPDLGLTHKSGRRESNSRSELGNHRVQRRDC</sequence>
<dbReference type="GO" id="GO:0006310">
    <property type="term" value="P:DNA recombination"/>
    <property type="evidence" value="ECO:0007669"/>
    <property type="project" value="UniProtKB-KW"/>
</dbReference>
<reference evidence="9" key="1">
    <citation type="submission" date="2019-10" db="EMBL/GenBank/DDBJ databases">
        <title>Nonomuraea sp. nov., isolated from Phyllanthus amarus.</title>
        <authorList>
            <person name="Klykleung N."/>
            <person name="Tanasupawat S."/>
        </authorList>
    </citation>
    <scope>NUCLEOTIDE SEQUENCE [LARGE SCALE GENOMIC DNA]</scope>
    <source>
        <strain evidence="9">3MP-10</strain>
    </source>
</reference>
<evidence type="ECO:0000259" key="7">
    <source>
        <dbReference type="PROSITE" id="PS51898"/>
    </source>
</evidence>
<name>A0A5N5ZZA3_9ACTN</name>
<dbReference type="Pfam" id="PF26003">
    <property type="entry name" value="Integrase_N_phage"/>
    <property type="match status" value="1"/>
</dbReference>
<dbReference type="InterPro" id="IPR050090">
    <property type="entry name" value="Tyrosine_recombinase_XerCD"/>
</dbReference>
<evidence type="ECO:0000256" key="1">
    <source>
        <dbReference type="ARBA" id="ARBA00008857"/>
    </source>
</evidence>
<keyword evidence="2" id="KW-0229">DNA integration</keyword>
<keyword evidence="3 5" id="KW-0238">DNA-binding</keyword>
<keyword evidence="4" id="KW-0233">DNA recombination</keyword>
<evidence type="ECO:0000256" key="4">
    <source>
        <dbReference type="ARBA" id="ARBA00023172"/>
    </source>
</evidence>
<dbReference type="InterPro" id="IPR010998">
    <property type="entry name" value="Integrase_recombinase_N"/>
</dbReference>
<keyword evidence="10" id="KW-1185">Reference proteome</keyword>
<dbReference type="AlphaFoldDB" id="A0A5N5ZZA3"/>
<comment type="caution">
    <text evidence="9">The sequence shown here is derived from an EMBL/GenBank/DDBJ whole genome shotgun (WGS) entry which is preliminary data.</text>
</comment>
<feature type="domain" description="Core-binding (CB)" evidence="8">
    <location>
        <begin position="70"/>
        <end position="149"/>
    </location>
</feature>
<dbReference type="SUPFAM" id="SSF56349">
    <property type="entry name" value="DNA breaking-rejoining enzymes"/>
    <property type="match status" value="1"/>
</dbReference>
<organism evidence="9 10">
    <name type="scientific">Streptomyces mimosae</name>
    <dbReference type="NCBI Taxonomy" id="2586635"/>
    <lineage>
        <taxon>Bacteria</taxon>
        <taxon>Bacillati</taxon>
        <taxon>Actinomycetota</taxon>
        <taxon>Actinomycetes</taxon>
        <taxon>Kitasatosporales</taxon>
        <taxon>Streptomycetaceae</taxon>
        <taxon>Streptomyces</taxon>
    </lineage>
</organism>
<dbReference type="EMBL" id="VDLY02000017">
    <property type="protein sequence ID" value="KAB8161817.1"/>
    <property type="molecule type" value="Genomic_DNA"/>
</dbReference>
<evidence type="ECO:0000256" key="5">
    <source>
        <dbReference type="PROSITE-ProRule" id="PRU01248"/>
    </source>
</evidence>
<protein>
    <submittedName>
        <fullName evidence="9">Tyrosine-type recombinase/integrase</fullName>
    </submittedName>
</protein>
<evidence type="ECO:0000313" key="10">
    <source>
        <dbReference type="Proteomes" id="UP000314251"/>
    </source>
</evidence>
<feature type="domain" description="Tyr recombinase" evidence="7">
    <location>
        <begin position="170"/>
        <end position="359"/>
    </location>
</feature>
<accession>A0A5N5ZZA3</accession>
<dbReference type="GO" id="GO:0003677">
    <property type="term" value="F:DNA binding"/>
    <property type="evidence" value="ECO:0007669"/>
    <property type="project" value="UniProtKB-UniRule"/>
</dbReference>
<dbReference type="Gene3D" id="1.10.443.10">
    <property type="entry name" value="Intergrase catalytic core"/>
    <property type="match status" value="1"/>
</dbReference>
<evidence type="ECO:0000313" key="9">
    <source>
        <dbReference type="EMBL" id="KAB8161817.1"/>
    </source>
</evidence>
<dbReference type="OrthoDB" id="4529782at2"/>
<dbReference type="Pfam" id="PF00589">
    <property type="entry name" value="Phage_integrase"/>
    <property type="match status" value="1"/>
</dbReference>
<dbReference type="InterPro" id="IPR044068">
    <property type="entry name" value="CB"/>
</dbReference>
<comment type="similarity">
    <text evidence="1">Belongs to the 'phage' integrase family.</text>
</comment>
<dbReference type="PANTHER" id="PTHR30349">
    <property type="entry name" value="PHAGE INTEGRASE-RELATED"/>
    <property type="match status" value="1"/>
</dbReference>
<feature type="compositionally biased region" description="Basic and acidic residues" evidence="6">
    <location>
        <begin position="401"/>
        <end position="420"/>
    </location>
</feature>
<dbReference type="InterPro" id="IPR058717">
    <property type="entry name" value="Phage_L5_Integrase_N"/>
</dbReference>
<proteinExistence type="inferred from homology"/>
<feature type="region of interest" description="Disordered" evidence="6">
    <location>
        <begin position="390"/>
        <end position="420"/>
    </location>
</feature>
<dbReference type="InterPro" id="IPR004107">
    <property type="entry name" value="Integrase_SAM-like_N"/>
</dbReference>